<feature type="domain" description="AAA+ ATPase" evidence="12">
    <location>
        <begin position="238"/>
        <end position="568"/>
    </location>
</feature>
<dbReference type="Pfam" id="PF13245">
    <property type="entry name" value="AAA_19"/>
    <property type="match status" value="1"/>
</dbReference>
<keyword evidence="7 11" id="KW-0067">ATP-binding</keyword>
<dbReference type="FunFam" id="3.40.50.300:FF:000965">
    <property type="entry name" value="RecBCD enzyme subunit RecD"/>
    <property type="match status" value="1"/>
</dbReference>
<evidence type="ECO:0000313" key="15">
    <source>
        <dbReference type="Proteomes" id="UP000196125"/>
    </source>
</evidence>
<dbReference type="InterPro" id="IPR049550">
    <property type="entry name" value="RecD_N"/>
</dbReference>
<dbReference type="Pfam" id="PF21185">
    <property type="entry name" value="RecD_N"/>
    <property type="match status" value="1"/>
</dbReference>
<accession>A0A1Y6IRK3</accession>
<keyword evidence="16" id="KW-1185">Reference proteome</keyword>
<dbReference type="Pfam" id="PF13538">
    <property type="entry name" value="UvrD_C_2"/>
    <property type="match status" value="1"/>
</dbReference>
<comment type="similarity">
    <text evidence="11">Belongs to the RecD family.</text>
</comment>
<evidence type="ECO:0000256" key="4">
    <source>
        <dbReference type="ARBA" id="ARBA00022801"/>
    </source>
</evidence>
<dbReference type="AlphaFoldDB" id="A0A1Y6IRK3"/>
<dbReference type="PANTHER" id="PTHR43788:SF6">
    <property type="entry name" value="DNA HELICASE B"/>
    <property type="match status" value="1"/>
</dbReference>
<dbReference type="NCBIfam" id="NF008127">
    <property type="entry name" value="PRK10875.1"/>
    <property type="match status" value="1"/>
</dbReference>
<dbReference type="EMBL" id="FXXI01000002">
    <property type="protein sequence ID" value="SMS00299.1"/>
    <property type="molecule type" value="Genomic_DNA"/>
</dbReference>
<dbReference type="Gene3D" id="1.10.10.1020">
    <property type="entry name" value="RecBCD complex, subunit RecD, N-terminal domain"/>
    <property type="match status" value="1"/>
</dbReference>
<evidence type="ECO:0000313" key="13">
    <source>
        <dbReference type="EMBL" id="MDW6001674.1"/>
    </source>
</evidence>
<evidence type="ECO:0000256" key="10">
    <source>
        <dbReference type="ARBA" id="ARBA00023235"/>
    </source>
</evidence>
<dbReference type="GO" id="GO:0000724">
    <property type="term" value="P:double-strand break repair via homologous recombination"/>
    <property type="evidence" value="ECO:0007669"/>
    <property type="project" value="UniProtKB-UniRule"/>
</dbReference>
<dbReference type="Proteomes" id="UP001283366">
    <property type="component" value="Unassembled WGS sequence"/>
</dbReference>
<dbReference type="GO" id="GO:0005524">
    <property type="term" value="F:ATP binding"/>
    <property type="evidence" value="ECO:0007669"/>
    <property type="project" value="UniProtKB-UniRule"/>
</dbReference>
<dbReference type="Gene3D" id="3.40.50.300">
    <property type="entry name" value="P-loop containing nucleotide triphosphate hydrolases"/>
    <property type="match status" value="3"/>
</dbReference>
<dbReference type="GO" id="GO:0043139">
    <property type="term" value="F:5'-3' DNA helicase activity"/>
    <property type="evidence" value="ECO:0007669"/>
    <property type="project" value="UniProtKB-UniRule"/>
</dbReference>
<evidence type="ECO:0000313" key="14">
    <source>
        <dbReference type="EMBL" id="SMS00299.1"/>
    </source>
</evidence>
<comment type="catalytic activity">
    <reaction evidence="11">
        <text>ATP + H2O = ADP + phosphate + H(+)</text>
        <dbReference type="Rhea" id="RHEA:13065"/>
        <dbReference type="ChEBI" id="CHEBI:15377"/>
        <dbReference type="ChEBI" id="CHEBI:15378"/>
        <dbReference type="ChEBI" id="CHEBI:30616"/>
        <dbReference type="ChEBI" id="CHEBI:43474"/>
        <dbReference type="ChEBI" id="CHEBI:456216"/>
        <dbReference type="EC" id="5.6.2.3"/>
    </reaction>
</comment>
<proteinExistence type="inferred from homology"/>
<dbReference type="InterPro" id="IPR006344">
    <property type="entry name" value="RecD"/>
</dbReference>
<feature type="binding site" evidence="11">
    <location>
        <begin position="246"/>
        <end position="253"/>
    </location>
    <ligand>
        <name>ATP</name>
        <dbReference type="ChEBI" id="CHEBI:30616"/>
    </ligand>
</feature>
<dbReference type="CDD" id="cd17933">
    <property type="entry name" value="DEXSc_RecD-like"/>
    <property type="match status" value="1"/>
</dbReference>
<evidence type="ECO:0000256" key="8">
    <source>
        <dbReference type="ARBA" id="ARBA00023125"/>
    </source>
</evidence>
<keyword evidence="2 11" id="KW-0547">Nucleotide-binding</keyword>
<evidence type="ECO:0000259" key="12">
    <source>
        <dbReference type="SMART" id="SM00382"/>
    </source>
</evidence>
<comment type="function">
    <text evidence="11">A helicase/nuclease that prepares dsDNA breaks (DSB) for recombinational DNA repair. Binds to DSBs and unwinds DNA via a highly rapid and processive ATP-dependent bidirectional helicase activity. Unwinds dsDNA until it encounters a Chi (crossover hotspot instigator) sequence from the 3' direction. Cuts ssDNA a few nucleotides 3' to the Chi site. The properties and activities of the enzyme are changed at Chi. The Chi-altered holoenzyme produces a long 3'-ssDNA overhang and facilitates RecA-binding to the ssDNA for homologous DNA recombination and repair. Holoenzyme degrades any linearized DNA that is unable to undergo homologous recombination. In the holoenzyme this subunit has ssDNA-dependent ATPase and 5'-3' helicase activity. When added to pre-assembled RecBC greatly stimulates nuclease activity and augments holoenzyme processivity. Negatively regulates the RecA-loading ability of RecBCD.</text>
</comment>
<evidence type="ECO:0000256" key="1">
    <source>
        <dbReference type="ARBA" id="ARBA00022722"/>
    </source>
</evidence>
<dbReference type="PANTHER" id="PTHR43788">
    <property type="entry name" value="DNA2/NAM7 HELICASE FAMILY MEMBER"/>
    <property type="match status" value="1"/>
</dbReference>
<sequence>MTVLAQSLSSLSEKRVIRPLDQQFARFISRQCPQDQDAVAWLAALVSYELGRGHICVPLVGQDGHVQHSLLLFGHAVADIHPVRSSIENLDWLTVIRHCPLIGEPGSYLPLIFDGERLYLQRYWHYESQLAFRLQALSSPVPIDTEQTEHLFQTLNQLFPRPYDALFQALQQVSSLGEKQRLVCEHLDIVRESELDWPAIDELLHQVSADSDLSALDVLVPESVCLNWQKVAAAIALSRRFAVISGGPGTGKTTTVAKLLAALMKQSSATAQQPVIKLVAPTGKAAARLTESIGQAVERLSVSPEMKAQIPTQASTLHRLLGAIPNSAEFRHHQGNPLHVDLLVVDEASMIDLPMMYKLLTALPEHARLVLLGDKDQLASVEAGAVLGDICSFQSAGYSRAQIIQLERLTGYRFDVLPSHAEVPSLADSLCLLQKSYRFHSRSGIGQLAKAVNSGDISQLLQVCQQTHHDVQIHALDSDSYHQMLQTLVSEYAGYLDAIARYTSEPDEMSPEKKAEYVLHLFHRCRLLCAVREGDFGVTGVNQRIERALSRHQLIRKDDEQWYEGRPVMISRNDHHLGLYNGDIGICMRDPQDERLKVYFEQFDGKVRGFLPSRIPEHETAYAMTIHKSQGSEFDFTLLLLPPDHTPILTRELVYTGITRARKRLALFTSQKILQAAVRVKTQRVSGLRQKMEV</sequence>
<evidence type="ECO:0000256" key="11">
    <source>
        <dbReference type="HAMAP-Rule" id="MF_01487"/>
    </source>
</evidence>
<dbReference type="InterPro" id="IPR003593">
    <property type="entry name" value="AAA+_ATPase"/>
</dbReference>
<dbReference type="GO" id="GO:0008854">
    <property type="term" value="F:exodeoxyribonuclease V activity"/>
    <property type="evidence" value="ECO:0007669"/>
    <property type="project" value="InterPro"/>
</dbReference>
<comment type="subunit">
    <text evidence="11">Heterotrimer of RecB, RecC and RecD. All subunits contribute to DNA-binding.</text>
</comment>
<dbReference type="SUPFAM" id="SSF52540">
    <property type="entry name" value="P-loop containing nucleoside triphosphate hydrolases"/>
    <property type="match status" value="2"/>
</dbReference>
<dbReference type="InterPro" id="IPR027417">
    <property type="entry name" value="P-loop_NTPase"/>
</dbReference>
<dbReference type="GO" id="GO:0003677">
    <property type="term" value="F:DNA binding"/>
    <property type="evidence" value="ECO:0007669"/>
    <property type="project" value="UniProtKB-UniRule"/>
</dbReference>
<keyword evidence="5 11" id="KW-0347">Helicase</keyword>
<dbReference type="OrthoDB" id="9803432at2"/>
<keyword evidence="10 11" id="KW-0413">Isomerase</keyword>
<dbReference type="Proteomes" id="UP000196125">
    <property type="component" value="Unassembled WGS sequence"/>
</dbReference>
<protein>
    <recommendedName>
        <fullName evidence="11">RecBCD enzyme subunit RecD</fullName>
        <ecNumber evidence="11">5.6.2.3</ecNumber>
    </recommendedName>
    <alternativeName>
        <fullName evidence="11">DNA 5'-3' helicase subunit RecD</fullName>
    </alternativeName>
    <alternativeName>
        <fullName evidence="11">Exonuclease V subunit RecD</fullName>
        <shortName evidence="11">ExoV subunit RecD</shortName>
    </alternativeName>
    <alternativeName>
        <fullName evidence="11">Helicase/nuclease RecBCD subunit RecD</fullName>
    </alternativeName>
</protein>
<comment type="miscellaneous">
    <text evidence="11">In the RecBCD complex, RecB has a slow 3'-5' helicase, an exonuclease activity and loads RecA onto ssDNA, RecD has a fast 5'-3' helicase activity, while RecC stimulates the ATPase and processivity of the RecB helicase and contributes to recognition of the Chi site.</text>
</comment>
<evidence type="ECO:0000256" key="3">
    <source>
        <dbReference type="ARBA" id="ARBA00022763"/>
    </source>
</evidence>
<evidence type="ECO:0000256" key="6">
    <source>
        <dbReference type="ARBA" id="ARBA00022839"/>
    </source>
</evidence>
<dbReference type="SMART" id="SM00382">
    <property type="entry name" value="AAA"/>
    <property type="match status" value="1"/>
</dbReference>
<keyword evidence="8 11" id="KW-0238">DNA-binding</keyword>
<dbReference type="FunFam" id="3.40.50.300:FF:000912">
    <property type="entry name" value="RecBCD enzyme subunit RecD"/>
    <property type="match status" value="1"/>
</dbReference>
<reference evidence="13 16" key="2">
    <citation type="submission" date="2023-11" db="EMBL/GenBank/DDBJ databases">
        <title>Plant-associative lifestyle of Vibrio porteresiae and its evolutionary dynamics.</title>
        <authorList>
            <person name="Rameshkumar N."/>
            <person name="Kirti K."/>
        </authorList>
    </citation>
    <scope>NUCLEOTIDE SEQUENCE [LARGE SCALE GENOMIC DNA]</scope>
    <source>
        <strain evidence="13 16">MSSRF38</strain>
    </source>
</reference>
<keyword evidence="6 11" id="KW-0269">Exonuclease</keyword>
<dbReference type="RefSeq" id="WP_087480355.1">
    <property type="nucleotide sequence ID" value="NZ_AP024883.1"/>
</dbReference>
<keyword evidence="9 11" id="KW-0234">DNA repair</keyword>
<gene>
    <name evidence="11 14" type="primary">recD</name>
    <name evidence="13" type="ORF">SBX37_02010</name>
    <name evidence="14" type="ORF">VIM7927_01549</name>
</gene>
<keyword evidence="1 11" id="KW-0540">Nuclease</keyword>
<dbReference type="InterPro" id="IPR041851">
    <property type="entry name" value="RecD_N_sf"/>
</dbReference>
<dbReference type="EMBL" id="JAWRCO010000001">
    <property type="protein sequence ID" value="MDW6001674.1"/>
    <property type="molecule type" value="Genomic_DNA"/>
</dbReference>
<dbReference type="GO" id="GO:0009338">
    <property type="term" value="C:exodeoxyribonuclease V complex"/>
    <property type="evidence" value="ECO:0007669"/>
    <property type="project" value="InterPro"/>
</dbReference>
<keyword evidence="3 11" id="KW-0227">DNA damage</keyword>
<evidence type="ECO:0000256" key="7">
    <source>
        <dbReference type="ARBA" id="ARBA00022840"/>
    </source>
</evidence>
<dbReference type="CDD" id="cd18809">
    <property type="entry name" value="SF1_C_RecD"/>
    <property type="match status" value="1"/>
</dbReference>
<dbReference type="InterPro" id="IPR041451">
    <property type="entry name" value="RecD2_SH13"/>
</dbReference>
<keyword evidence="4 11" id="KW-0378">Hydrolase</keyword>
<dbReference type="InterPro" id="IPR050534">
    <property type="entry name" value="Coronavir_polyprotein_1ab"/>
</dbReference>
<evidence type="ECO:0000313" key="16">
    <source>
        <dbReference type="Proteomes" id="UP001283366"/>
    </source>
</evidence>
<evidence type="ECO:0000256" key="9">
    <source>
        <dbReference type="ARBA" id="ARBA00023204"/>
    </source>
</evidence>
<name>A0A1Y6IRK3_9VIBR</name>
<dbReference type="Pfam" id="PF18335">
    <property type="entry name" value="SH3_13"/>
    <property type="match status" value="1"/>
</dbReference>
<dbReference type="EC" id="5.6.2.3" evidence="11"/>
<dbReference type="GO" id="GO:0017116">
    <property type="term" value="F:single-stranded DNA helicase activity"/>
    <property type="evidence" value="ECO:0007669"/>
    <property type="project" value="TreeGrafter"/>
</dbReference>
<reference evidence="14 15" key="1">
    <citation type="submission" date="2017-05" db="EMBL/GenBank/DDBJ databases">
        <authorList>
            <person name="Song R."/>
            <person name="Chenine A.L."/>
            <person name="Ruprecht R.M."/>
        </authorList>
    </citation>
    <scope>NUCLEOTIDE SEQUENCE [LARGE SCALE GENOMIC DNA]</scope>
    <source>
        <strain evidence="14 15">CECT 7927</strain>
    </source>
</reference>
<evidence type="ECO:0000256" key="5">
    <source>
        <dbReference type="ARBA" id="ARBA00022806"/>
    </source>
</evidence>
<dbReference type="InterPro" id="IPR027785">
    <property type="entry name" value="UvrD-like_helicase_C"/>
</dbReference>
<dbReference type="HAMAP" id="MF_01487">
    <property type="entry name" value="RecD"/>
    <property type="match status" value="1"/>
</dbReference>
<dbReference type="NCBIfam" id="TIGR01447">
    <property type="entry name" value="recD"/>
    <property type="match status" value="1"/>
</dbReference>
<organism evidence="14 15">
    <name type="scientific">Vibrio mangrovi</name>
    <dbReference type="NCBI Taxonomy" id="474394"/>
    <lineage>
        <taxon>Bacteria</taxon>
        <taxon>Pseudomonadati</taxon>
        <taxon>Pseudomonadota</taxon>
        <taxon>Gammaproteobacteria</taxon>
        <taxon>Vibrionales</taxon>
        <taxon>Vibrionaceae</taxon>
        <taxon>Vibrio</taxon>
    </lineage>
</organism>
<evidence type="ECO:0000256" key="2">
    <source>
        <dbReference type="ARBA" id="ARBA00022741"/>
    </source>
</evidence>